<feature type="domain" description="Ketoreductase" evidence="3">
    <location>
        <begin position="7"/>
        <end position="193"/>
    </location>
</feature>
<organism evidence="4">
    <name type="scientific">marine metagenome</name>
    <dbReference type="NCBI Taxonomy" id="408172"/>
    <lineage>
        <taxon>unclassified sequences</taxon>
        <taxon>metagenomes</taxon>
        <taxon>ecological metagenomes</taxon>
    </lineage>
</organism>
<dbReference type="PANTHER" id="PTHR43669:SF3">
    <property type="entry name" value="ALCOHOL DEHYDROGENASE, PUTATIVE (AFU_ORTHOLOGUE AFUA_3G03445)-RELATED"/>
    <property type="match status" value="1"/>
</dbReference>
<keyword evidence="2" id="KW-0560">Oxidoreductase</keyword>
<gene>
    <name evidence="4" type="ORF">METZ01_LOCUS53545</name>
</gene>
<evidence type="ECO:0000259" key="3">
    <source>
        <dbReference type="SMART" id="SM00822"/>
    </source>
</evidence>
<evidence type="ECO:0000313" key="4">
    <source>
        <dbReference type="EMBL" id="SVA00691.1"/>
    </source>
</evidence>
<dbReference type="FunFam" id="3.40.50.720:FF:000084">
    <property type="entry name" value="Short-chain dehydrogenase reductase"/>
    <property type="match status" value="1"/>
</dbReference>
<dbReference type="SMART" id="SM00822">
    <property type="entry name" value="PKS_KR"/>
    <property type="match status" value="1"/>
</dbReference>
<evidence type="ECO:0000256" key="2">
    <source>
        <dbReference type="ARBA" id="ARBA00023002"/>
    </source>
</evidence>
<name>A0A381SBL3_9ZZZZ</name>
<dbReference type="PRINTS" id="PR00081">
    <property type="entry name" value="GDHRDH"/>
</dbReference>
<dbReference type="InterPro" id="IPR036291">
    <property type="entry name" value="NAD(P)-bd_dom_sf"/>
</dbReference>
<dbReference type="PANTHER" id="PTHR43669">
    <property type="entry name" value="5-KETO-D-GLUCONATE 5-REDUCTASE"/>
    <property type="match status" value="1"/>
</dbReference>
<dbReference type="AlphaFoldDB" id="A0A381SBL3"/>
<dbReference type="GO" id="GO:0016491">
    <property type="term" value="F:oxidoreductase activity"/>
    <property type="evidence" value="ECO:0007669"/>
    <property type="project" value="UniProtKB-KW"/>
</dbReference>
<dbReference type="InterPro" id="IPR020904">
    <property type="entry name" value="Sc_DH/Rdtase_CS"/>
</dbReference>
<proteinExistence type="inferred from homology"/>
<reference evidence="4" key="1">
    <citation type="submission" date="2018-05" db="EMBL/GenBank/DDBJ databases">
        <authorList>
            <person name="Lanie J.A."/>
            <person name="Ng W.-L."/>
            <person name="Kazmierczak K.M."/>
            <person name="Andrzejewski T.M."/>
            <person name="Davidsen T.M."/>
            <person name="Wayne K.J."/>
            <person name="Tettelin H."/>
            <person name="Glass J.I."/>
            <person name="Rusch D."/>
            <person name="Podicherti R."/>
            <person name="Tsui H.-C.T."/>
            <person name="Winkler M.E."/>
        </authorList>
    </citation>
    <scope>NUCLEOTIDE SEQUENCE</scope>
</reference>
<dbReference type="PRINTS" id="PR00080">
    <property type="entry name" value="SDRFAMILY"/>
</dbReference>
<dbReference type="Gene3D" id="3.40.50.720">
    <property type="entry name" value="NAD(P)-binding Rossmann-like Domain"/>
    <property type="match status" value="1"/>
</dbReference>
<dbReference type="SUPFAM" id="SSF51735">
    <property type="entry name" value="NAD(P)-binding Rossmann-fold domains"/>
    <property type="match status" value="1"/>
</dbReference>
<accession>A0A381SBL3</accession>
<evidence type="ECO:0000256" key="1">
    <source>
        <dbReference type="ARBA" id="ARBA00006484"/>
    </source>
</evidence>
<dbReference type="EMBL" id="UINC01002827">
    <property type="protein sequence ID" value="SVA00691.1"/>
    <property type="molecule type" value="Genomic_DNA"/>
</dbReference>
<dbReference type="InterPro" id="IPR057326">
    <property type="entry name" value="KR_dom"/>
</dbReference>
<dbReference type="CDD" id="cd05233">
    <property type="entry name" value="SDR_c"/>
    <property type="match status" value="1"/>
</dbReference>
<protein>
    <recommendedName>
        <fullName evidence="3">Ketoreductase domain-containing protein</fullName>
    </recommendedName>
</protein>
<feature type="non-terminal residue" evidence="4">
    <location>
        <position position="1"/>
    </location>
</feature>
<dbReference type="InterPro" id="IPR002347">
    <property type="entry name" value="SDR_fam"/>
</dbReference>
<dbReference type="Pfam" id="PF13561">
    <property type="entry name" value="adh_short_C2"/>
    <property type="match status" value="1"/>
</dbReference>
<comment type="similarity">
    <text evidence="1">Belongs to the short-chain dehydrogenases/reductases (SDR) family.</text>
</comment>
<dbReference type="PROSITE" id="PS00061">
    <property type="entry name" value="ADH_SHORT"/>
    <property type="match status" value="1"/>
</dbReference>
<sequence>VGSIQGKVVLVTGAAGGIGAAAALLFATEGAAHVALADRDADRLEASAGVVRDSGGSASAHAFDVTDEAAVAAWVDGVAAAHGRIDCAFNNAGISQPSTPLHEMEREAFEEVIAVNLTSVFLCLKHELRHLVAQGTGGAIVNTSSGAGLVPAPGQPHYTAAKHGVLGLTRLVAREYLRNEIRCNAILPGITDTPMLRGGGEDLTDRAREGLRKFSPTGELLDPTEVAAAAVWLCSDAARRINGQSIVVDGGGILH</sequence>